<name>A0A7J5XUM5_DISMA</name>
<dbReference type="EMBL" id="JAAKFY010000021">
    <property type="protein sequence ID" value="KAF3840189.1"/>
    <property type="molecule type" value="Genomic_DNA"/>
</dbReference>
<comment type="caution">
    <text evidence="2">The sequence shown here is derived from an EMBL/GenBank/DDBJ whole genome shotgun (WGS) entry which is preliminary data.</text>
</comment>
<evidence type="ECO:0000313" key="2">
    <source>
        <dbReference type="EMBL" id="KAF3840189.1"/>
    </source>
</evidence>
<proteinExistence type="predicted"/>
<sequence length="138" mass="15885">MCILTKWRTTWRTNRTFALQQPPPLLLLPPPPLTTERDWQLEPTMFPDVKSEANNNPDEVYDKSPGKCEKNGNGKVLLQNGGMFPLTWGREPKLLLSPSSSHQRREQEYVSVPLPLSRSNKEDERSRAIVAVFWDKVN</sequence>
<reference evidence="2 3" key="1">
    <citation type="submission" date="2020-03" db="EMBL/GenBank/DDBJ databases">
        <title>Dissostichus mawsoni Genome sequencing and assembly.</title>
        <authorList>
            <person name="Park H."/>
        </authorList>
    </citation>
    <scope>NUCLEOTIDE SEQUENCE [LARGE SCALE GENOMIC DNA]</scope>
    <source>
        <strain evidence="2">DM0001</strain>
        <tissue evidence="2">Muscle</tissue>
    </source>
</reference>
<dbReference type="Proteomes" id="UP000518266">
    <property type="component" value="Unassembled WGS sequence"/>
</dbReference>
<feature type="region of interest" description="Disordered" evidence="1">
    <location>
        <begin position="47"/>
        <end position="74"/>
    </location>
</feature>
<organism evidence="2 3">
    <name type="scientific">Dissostichus mawsoni</name>
    <name type="common">Antarctic cod</name>
    <dbReference type="NCBI Taxonomy" id="36200"/>
    <lineage>
        <taxon>Eukaryota</taxon>
        <taxon>Metazoa</taxon>
        <taxon>Chordata</taxon>
        <taxon>Craniata</taxon>
        <taxon>Vertebrata</taxon>
        <taxon>Euteleostomi</taxon>
        <taxon>Actinopterygii</taxon>
        <taxon>Neopterygii</taxon>
        <taxon>Teleostei</taxon>
        <taxon>Neoteleostei</taxon>
        <taxon>Acanthomorphata</taxon>
        <taxon>Eupercaria</taxon>
        <taxon>Perciformes</taxon>
        <taxon>Notothenioidei</taxon>
        <taxon>Nototheniidae</taxon>
        <taxon>Dissostichus</taxon>
    </lineage>
</organism>
<dbReference type="AlphaFoldDB" id="A0A7J5XUM5"/>
<protein>
    <submittedName>
        <fullName evidence="2">Uncharacterized protein</fullName>
    </submittedName>
</protein>
<evidence type="ECO:0000256" key="1">
    <source>
        <dbReference type="SAM" id="MobiDB-lite"/>
    </source>
</evidence>
<gene>
    <name evidence="2" type="ORF">F7725_018906</name>
</gene>
<accession>A0A7J5XUM5</accession>
<feature type="compositionally biased region" description="Basic and acidic residues" evidence="1">
    <location>
        <begin position="60"/>
        <end position="72"/>
    </location>
</feature>
<keyword evidence="3" id="KW-1185">Reference proteome</keyword>
<evidence type="ECO:0000313" key="3">
    <source>
        <dbReference type="Proteomes" id="UP000518266"/>
    </source>
</evidence>